<comment type="catalytic activity">
    <reaction evidence="16">
        <text>DNA(n) + a 2'-deoxyribonucleoside 5'-triphosphate = DNA(n+1) + diphosphate</text>
        <dbReference type="Rhea" id="RHEA:22508"/>
        <dbReference type="Rhea" id="RHEA-COMP:17339"/>
        <dbReference type="Rhea" id="RHEA-COMP:17340"/>
        <dbReference type="ChEBI" id="CHEBI:33019"/>
        <dbReference type="ChEBI" id="CHEBI:61560"/>
        <dbReference type="ChEBI" id="CHEBI:173112"/>
        <dbReference type="EC" id="2.7.7.7"/>
    </reaction>
</comment>
<evidence type="ECO:0000259" key="18">
    <source>
        <dbReference type="Pfam" id="PF17906"/>
    </source>
</evidence>
<keyword evidence="9 16" id="KW-0863">Zinc-finger</keyword>
<protein>
    <recommendedName>
        <fullName evidence="16">DNA polymerase epsilon catalytic subunit</fullName>
        <ecNumber evidence="16">2.7.7.7</ecNumber>
    </recommendedName>
</protein>
<gene>
    <name evidence="20" type="ORF">PoB_001881800</name>
</gene>
<dbReference type="GO" id="GO:0006297">
    <property type="term" value="P:nucleotide-excision repair, DNA gap filling"/>
    <property type="evidence" value="ECO:0007669"/>
    <property type="project" value="TreeGrafter"/>
</dbReference>
<keyword evidence="15 16" id="KW-0539">Nucleus</keyword>
<accession>A0AAV3ZC48</accession>
<evidence type="ECO:0000256" key="15">
    <source>
        <dbReference type="ARBA" id="ARBA00023242"/>
    </source>
</evidence>
<keyword evidence="5 16" id="KW-0808">Transferase</keyword>
<evidence type="ECO:0000256" key="14">
    <source>
        <dbReference type="ARBA" id="ARBA00023125"/>
    </source>
</evidence>
<evidence type="ECO:0000259" key="19">
    <source>
        <dbReference type="Pfam" id="PF22634"/>
    </source>
</evidence>
<dbReference type="Gene3D" id="3.30.420.10">
    <property type="entry name" value="Ribonuclease H-like superfamily/Ribonuclease H"/>
    <property type="match status" value="1"/>
</dbReference>
<dbReference type="FunFam" id="1.10.287.690:FF:000005">
    <property type="entry name" value="DNA polymerase epsilon catalytic subunit"/>
    <property type="match status" value="1"/>
</dbReference>
<keyword evidence="4 16" id="KW-0004">4Fe-4S</keyword>
<dbReference type="GO" id="GO:0003677">
    <property type="term" value="F:DNA binding"/>
    <property type="evidence" value="ECO:0007669"/>
    <property type="project" value="UniProtKB-KW"/>
</dbReference>
<keyword evidence="12 16" id="KW-0408">Iron</keyword>
<dbReference type="GO" id="GO:0008310">
    <property type="term" value="F:single-stranded DNA 3'-5' DNA exonuclease activity"/>
    <property type="evidence" value="ECO:0007669"/>
    <property type="project" value="TreeGrafter"/>
</dbReference>
<evidence type="ECO:0000256" key="6">
    <source>
        <dbReference type="ARBA" id="ARBA00022695"/>
    </source>
</evidence>
<dbReference type="Gene3D" id="3.90.1600.10">
    <property type="entry name" value="Palm domain of DNA polymerase"/>
    <property type="match status" value="1"/>
</dbReference>
<dbReference type="SUPFAM" id="SSF56672">
    <property type="entry name" value="DNA/RNA polymerases"/>
    <property type="match status" value="1"/>
</dbReference>
<evidence type="ECO:0000256" key="2">
    <source>
        <dbReference type="ARBA" id="ARBA00004123"/>
    </source>
</evidence>
<organism evidence="20 21">
    <name type="scientific">Plakobranchus ocellatus</name>
    <dbReference type="NCBI Taxonomy" id="259542"/>
    <lineage>
        <taxon>Eukaryota</taxon>
        <taxon>Metazoa</taxon>
        <taxon>Spiralia</taxon>
        <taxon>Lophotrochozoa</taxon>
        <taxon>Mollusca</taxon>
        <taxon>Gastropoda</taxon>
        <taxon>Heterobranchia</taxon>
        <taxon>Euthyneura</taxon>
        <taxon>Panpulmonata</taxon>
        <taxon>Sacoglossa</taxon>
        <taxon>Placobranchoidea</taxon>
        <taxon>Plakobranchidae</taxon>
        <taxon>Plakobranchus</taxon>
    </lineage>
</organism>
<evidence type="ECO:0000256" key="10">
    <source>
        <dbReference type="ARBA" id="ARBA00022833"/>
    </source>
</evidence>
<keyword evidence="6 16" id="KW-0548">Nucleotidyltransferase</keyword>
<keyword evidence="13 16" id="KW-0411">Iron-sulfur</keyword>
<keyword evidence="7 16" id="KW-0235">DNA replication</keyword>
<dbReference type="InterPro" id="IPR041426">
    <property type="entry name" value="Mos1_HTH"/>
</dbReference>
<feature type="domain" description="Mos1 transposase HTH" evidence="18">
    <location>
        <begin position="13"/>
        <end position="51"/>
    </location>
</feature>
<comment type="function">
    <text evidence="16">DNA polymerase II participates in chromosomal DNA replication.</text>
</comment>
<dbReference type="GO" id="GO:0006287">
    <property type="term" value="P:base-excision repair, gap-filling"/>
    <property type="evidence" value="ECO:0007669"/>
    <property type="project" value="TreeGrafter"/>
</dbReference>
<dbReference type="InterPro" id="IPR029703">
    <property type="entry name" value="POL2"/>
</dbReference>
<comment type="caution">
    <text evidence="20">The sequence shown here is derived from an EMBL/GenBank/DDBJ whole genome shotgun (WGS) entry which is preliminary data.</text>
</comment>
<dbReference type="InterPro" id="IPR042087">
    <property type="entry name" value="DNA_pol_B_thumb"/>
</dbReference>
<dbReference type="CDD" id="cd05535">
    <property type="entry name" value="POLBc_epsilon"/>
    <property type="match status" value="1"/>
</dbReference>
<evidence type="ECO:0000256" key="13">
    <source>
        <dbReference type="ARBA" id="ARBA00023014"/>
    </source>
</evidence>
<evidence type="ECO:0000256" key="8">
    <source>
        <dbReference type="ARBA" id="ARBA00022723"/>
    </source>
</evidence>
<evidence type="ECO:0000256" key="9">
    <source>
        <dbReference type="ARBA" id="ARBA00022771"/>
    </source>
</evidence>
<evidence type="ECO:0000256" key="1">
    <source>
        <dbReference type="ARBA" id="ARBA00001966"/>
    </source>
</evidence>
<feature type="domain" description="DNA polymerase epsilon ,catalytic subunit A thumb" evidence="19">
    <location>
        <begin position="581"/>
        <end position="758"/>
    </location>
</feature>
<dbReference type="GO" id="GO:0008622">
    <property type="term" value="C:epsilon DNA polymerase complex"/>
    <property type="evidence" value="ECO:0007669"/>
    <property type="project" value="InterPro"/>
</dbReference>
<dbReference type="PANTHER" id="PTHR10670">
    <property type="entry name" value="DNA POLYMERASE EPSILON CATALYTIC SUBUNIT A"/>
    <property type="match status" value="1"/>
</dbReference>
<feature type="region of interest" description="Disordered" evidence="17">
    <location>
        <begin position="62"/>
        <end position="81"/>
    </location>
</feature>
<comment type="subcellular location">
    <subcellularLocation>
        <location evidence="2 16">Nucleus</location>
    </subcellularLocation>
</comment>
<evidence type="ECO:0000256" key="17">
    <source>
        <dbReference type="SAM" id="MobiDB-lite"/>
    </source>
</evidence>
<dbReference type="AlphaFoldDB" id="A0AAV3ZC48"/>
<dbReference type="Proteomes" id="UP000735302">
    <property type="component" value="Unassembled WGS sequence"/>
</dbReference>
<feature type="region of interest" description="Disordered" evidence="17">
    <location>
        <begin position="803"/>
        <end position="872"/>
    </location>
</feature>
<dbReference type="PANTHER" id="PTHR10670:SF0">
    <property type="entry name" value="DNA POLYMERASE EPSILON CATALYTIC SUBUNIT A"/>
    <property type="match status" value="1"/>
</dbReference>
<keyword evidence="8 16" id="KW-0479">Metal-binding</keyword>
<proteinExistence type="inferred from homology"/>
<dbReference type="Pfam" id="PF17906">
    <property type="entry name" value="HTH_48"/>
    <property type="match status" value="1"/>
</dbReference>
<evidence type="ECO:0000313" key="20">
    <source>
        <dbReference type="EMBL" id="GFN92312.1"/>
    </source>
</evidence>
<evidence type="ECO:0000256" key="4">
    <source>
        <dbReference type="ARBA" id="ARBA00022485"/>
    </source>
</evidence>
<keyword evidence="11 16" id="KW-0239">DNA-directed DNA polymerase</keyword>
<reference evidence="20 21" key="1">
    <citation type="journal article" date="2021" name="Elife">
        <title>Chloroplast acquisition without the gene transfer in kleptoplastic sea slugs, Plakobranchus ocellatus.</title>
        <authorList>
            <person name="Maeda T."/>
            <person name="Takahashi S."/>
            <person name="Yoshida T."/>
            <person name="Shimamura S."/>
            <person name="Takaki Y."/>
            <person name="Nagai Y."/>
            <person name="Toyoda A."/>
            <person name="Suzuki Y."/>
            <person name="Arimoto A."/>
            <person name="Ishii H."/>
            <person name="Satoh N."/>
            <person name="Nishiyama T."/>
            <person name="Hasebe M."/>
            <person name="Maruyama T."/>
            <person name="Minagawa J."/>
            <person name="Obokata J."/>
            <person name="Shigenobu S."/>
        </authorList>
    </citation>
    <scope>NUCLEOTIDE SEQUENCE [LARGE SCALE GENOMIC DNA]</scope>
</reference>
<evidence type="ECO:0000256" key="16">
    <source>
        <dbReference type="RuleBase" id="RU365029"/>
    </source>
</evidence>
<feature type="region of interest" description="Disordered" evidence="17">
    <location>
        <begin position="904"/>
        <end position="923"/>
    </location>
</feature>
<dbReference type="Gene3D" id="1.10.10.1450">
    <property type="match status" value="1"/>
</dbReference>
<sequence length="1074" mass="123708">MATPTKEWSKPEVRAVVRFLFSKGTKPSEIHKQIAETYGEGAMSRSRVYQWCTWFGEGRTSLGDEPKSGRPKTSTNEENTTRVEELIRCDRKMKIREIALKLEIPKKTKRDSMTWKHPSSPVIKKFKVQSSAAKVMATVFWDAKGVILLDILPQGQCINAARYCSTLDRLKEAIRRKRPGLLRRGVVLQHDNATPHSANLKQQWLQRYGWKILPHPAHSPDLAPSDFHLFGPLKRHLGGMAFETEDDLITLVDEETCAACDFNKPGARCQRKMPWMWRGEFMPATRNEFYRIQQQLENEKFPAMFPDGPTRAFHELPKEEQAAIEKKRLAEYCRKAYKKVHTTRIEQRTATICQRENSFYVDTVRAFRDRRYEFKGLTKVWKNKLSDAEKKNDAAEIKRANGLVVLYDSLQLAHKCILNSFYGYVMRKGARWYSMEMAGIVCFTGANIITKAREIVEQIGRPLELDTDGIWCVLPASFPENYTVKTNNPKKPKVTISYPGAMLNVMVKDYFTNDQYQVLEDPGSLTYSVHSENSIFFEVDGPYLSMILPASKEEGKKLKKRYAVFNFDGSLAELKGFEVKRRGELELIKIFQSSVFEAFLKGKTLEECYAAVAKVADYWLDVLYSKAANMPDSELFELIAENRSMSRKLEDYGNQKSTSISTAKRLAEFLGDQMVKDTGLSCRFVISKKPEGSPVTERAIPLAIFQAEPTVRRHYLKKWLKVQDASNLEIRDILDWEYYVERLGGCIQKIITIPAALQSVSNPVPRIPHPDWLRKKMLERNDIFKQKKINEIFAPREKVVQESVGNYSSEDEENRNENGQSSGVRDIEDIAGTTSSSRKSEILGHAVSHKRKLEQTRNEQIQSETSGDWREILGPVPPIGDTKEQRQIWAQYLKKKWAIQMQKHQENKKRRLNEDDNFLSESKRGPTRDLTGFLRRTARSILDMPWQIVQIMETSHPGQFKLWALIGSDLHAMKLNVPRTFYVNQKTPKEGEGAMWKRVHRTLPRSHQVLYLYQYDVPEDVYIKHINDITADLSSPDIEGVYETQVPLEFRALVKLGCVTTVNREFAKSMEGRV</sequence>
<dbReference type="EC" id="2.7.7.7" evidence="16"/>
<dbReference type="EMBL" id="BLXT01002238">
    <property type="protein sequence ID" value="GFN92312.1"/>
    <property type="molecule type" value="Genomic_DNA"/>
</dbReference>
<evidence type="ECO:0000256" key="3">
    <source>
        <dbReference type="ARBA" id="ARBA00005755"/>
    </source>
</evidence>
<dbReference type="InterPro" id="IPR036397">
    <property type="entry name" value="RNaseH_sf"/>
</dbReference>
<dbReference type="GO" id="GO:0045004">
    <property type="term" value="P:DNA replication proofreading"/>
    <property type="evidence" value="ECO:0007669"/>
    <property type="project" value="TreeGrafter"/>
</dbReference>
<dbReference type="Pfam" id="PF01359">
    <property type="entry name" value="Transposase_1"/>
    <property type="match status" value="1"/>
</dbReference>
<name>A0AAV3ZC48_9GAST</name>
<dbReference type="GO" id="GO:0006272">
    <property type="term" value="P:leading strand elongation"/>
    <property type="evidence" value="ECO:0007669"/>
    <property type="project" value="TreeGrafter"/>
</dbReference>
<evidence type="ECO:0000256" key="7">
    <source>
        <dbReference type="ARBA" id="ARBA00022705"/>
    </source>
</evidence>
<keyword evidence="21" id="KW-1185">Reference proteome</keyword>
<dbReference type="Gene3D" id="1.10.287.690">
    <property type="entry name" value="Helix hairpin bin"/>
    <property type="match status" value="1"/>
</dbReference>
<dbReference type="GO" id="GO:0003887">
    <property type="term" value="F:DNA-directed DNA polymerase activity"/>
    <property type="evidence" value="ECO:0007669"/>
    <property type="project" value="UniProtKB-KW"/>
</dbReference>
<comment type="similarity">
    <text evidence="3 16">Belongs to the DNA polymerase type-B family.</text>
</comment>
<dbReference type="GO" id="GO:0008270">
    <property type="term" value="F:zinc ion binding"/>
    <property type="evidence" value="ECO:0007669"/>
    <property type="project" value="UniProtKB-KW"/>
</dbReference>
<keyword evidence="10 16" id="KW-0862">Zinc</keyword>
<dbReference type="GO" id="GO:0000278">
    <property type="term" value="P:mitotic cell cycle"/>
    <property type="evidence" value="ECO:0007669"/>
    <property type="project" value="TreeGrafter"/>
</dbReference>
<dbReference type="InterPro" id="IPR001888">
    <property type="entry name" value="Transposase_1"/>
</dbReference>
<evidence type="ECO:0000313" key="21">
    <source>
        <dbReference type="Proteomes" id="UP000735302"/>
    </source>
</evidence>
<dbReference type="InterPro" id="IPR055191">
    <property type="entry name" value="POL2_thumb"/>
</dbReference>
<dbReference type="GO" id="GO:0051539">
    <property type="term" value="F:4 iron, 4 sulfur cluster binding"/>
    <property type="evidence" value="ECO:0007669"/>
    <property type="project" value="UniProtKB-KW"/>
</dbReference>
<dbReference type="Gene3D" id="1.10.132.60">
    <property type="entry name" value="DNA polymerase family B, C-terminal domain"/>
    <property type="match status" value="1"/>
</dbReference>
<comment type="cofactor">
    <cofactor evidence="1 16">
        <name>[4Fe-4S] cluster</name>
        <dbReference type="ChEBI" id="CHEBI:49883"/>
    </cofactor>
</comment>
<dbReference type="Pfam" id="PF22634">
    <property type="entry name" value="POL2_thumb"/>
    <property type="match status" value="1"/>
</dbReference>
<keyword evidence="14 16" id="KW-0238">DNA-binding</keyword>
<dbReference type="FunFam" id="1.10.132.60:FF:000002">
    <property type="entry name" value="DNA polymerase epsilon catalytic subunit"/>
    <property type="match status" value="1"/>
</dbReference>
<evidence type="ECO:0000256" key="12">
    <source>
        <dbReference type="ARBA" id="ARBA00023004"/>
    </source>
</evidence>
<evidence type="ECO:0000256" key="5">
    <source>
        <dbReference type="ARBA" id="ARBA00022679"/>
    </source>
</evidence>
<evidence type="ECO:0000256" key="11">
    <source>
        <dbReference type="ARBA" id="ARBA00022932"/>
    </source>
</evidence>
<dbReference type="InterPro" id="IPR043502">
    <property type="entry name" value="DNA/RNA_pol_sf"/>
</dbReference>
<dbReference type="InterPro" id="IPR023211">
    <property type="entry name" value="DNA_pol_palm_dom_sf"/>
</dbReference>